<evidence type="ECO:0000313" key="2">
    <source>
        <dbReference type="Proteomes" id="UP000631670"/>
    </source>
</evidence>
<dbReference type="EMBL" id="JADBEG010000001">
    <property type="protein sequence ID" value="MBE1501887.1"/>
    <property type="molecule type" value="Genomic_DNA"/>
</dbReference>
<accession>A0ABR9IFC9</accession>
<name>A0ABR9IFC9_9PSEU</name>
<organism evidence="1 2">
    <name type="scientific">Amycolatopsis lexingtonensis</name>
    <dbReference type="NCBI Taxonomy" id="218822"/>
    <lineage>
        <taxon>Bacteria</taxon>
        <taxon>Bacillati</taxon>
        <taxon>Actinomycetota</taxon>
        <taxon>Actinomycetes</taxon>
        <taxon>Pseudonocardiales</taxon>
        <taxon>Pseudonocardiaceae</taxon>
        <taxon>Amycolatopsis</taxon>
    </lineage>
</organism>
<gene>
    <name evidence="1" type="ORF">H4696_008987</name>
</gene>
<evidence type="ECO:0000313" key="1">
    <source>
        <dbReference type="EMBL" id="MBE1501887.1"/>
    </source>
</evidence>
<proteinExistence type="predicted"/>
<evidence type="ECO:0008006" key="3">
    <source>
        <dbReference type="Google" id="ProtNLM"/>
    </source>
</evidence>
<reference evidence="1 2" key="1">
    <citation type="submission" date="2020-10" db="EMBL/GenBank/DDBJ databases">
        <title>Sequencing the genomes of 1000 actinobacteria strains.</title>
        <authorList>
            <person name="Klenk H.-P."/>
        </authorList>
    </citation>
    <scope>NUCLEOTIDE SEQUENCE [LARGE SCALE GENOMIC DNA]</scope>
    <source>
        <strain evidence="1 2">DSM 44653</strain>
    </source>
</reference>
<comment type="caution">
    <text evidence="1">The sequence shown here is derived from an EMBL/GenBank/DDBJ whole genome shotgun (WGS) entry which is preliminary data.</text>
</comment>
<protein>
    <recommendedName>
        <fullName evidence="3">Twin-arginine translocation signal domain-containing protein</fullName>
    </recommendedName>
</protein>
<sequence>MSVALELARIPELDRPGPEAVPTRAGTKLPGAGTRRTFLRALALGVLTIGATALDWSGLSRLRRANAEVGPNGMQGWDRNDCHDAYATGYPELLDTSGAYVNTYAACFGGYWRGSTYCEAGWHKYGTWNENGVQVDHQPLSNTCGQTIAKNAWRWTTPDKRVYRCSDGFSTFWGDGSTGQTYLTICRAEL</sequence>
<keyword evidence="2" id="KW-1185">Reference proteome</keyword>
<dbReference type="Proteomes" id="UP000631670">
    <property type="component" value="Unassembled WGS sequence"/>
</dbReference>